<dbReference type="GO" id="GO:0017136">
    <property type="term" value="F:histone deacetylase activity, NAD-dependent"/>
    <property type="evidence" value="ECO:0007669"/>
    <property type="project" value="TreeGrafter"/>
</dbReference>
<keyword evidence="4 8" id="KW-0479">Metal-binding</keyword>
<dbReference type="Proteomes" id="UP000078237">
    <property type="component" value="Unassembled WGS sequence"/>
</dbReference>
<evidence type="ECO:0000259" key="9">
    <source>
        <dbReference type="PROSITE" id="PS50305"/>
    </source>
</evidence>
<dbReference type="PANTHER" id="PTHR11085">
    <property type="entry name" value="NAD-DEPENDENT PROTEIN DEACYLASE SIRTUIN-5, MITOCHONDRIAL-RELATED"/>
    <property type="match status" value="1"/>
</dbReference>
<dbReference type="PROSITE" id="PS50305">
    <property type="entry name" value="SIRTUIN"/>
    <property type="match status" value="1"/>
</dbReference>
<comment type="similarity">
    <text evidence="7">Belongs to the sirtuin family. Class IV subfamily.</text>
</comment>
<dbReference type="PANTHER" id="PTHR11085:SF12">
    <property type="entry name" value="NAD-DEPENDENT PROTEIN DEACYLASE SIRTUIN-6"/>
    <property type="match status" value="1"/>
</dbReference>
<evidence type="ECO:0000256" key="6">
    <source>
        <dbReference type="ARBA" id="ARBA00023027"/>
    </source>
</evidence>
<dbReference type="InterPro" id="IPR003000">
    <property type="entry name" value="Sirtuin"/>
</dbReference>
<comment type="caution">
    <text evidence="10">The sequence shown here is derived from an EMBL/GenBank/DDBJ whole genome shotgun (WGS) entry which is preliminary data.</text>
</comment>
<dbReference type="FunFam" id="3.40.50.1220:FF:000038">
    <property type="entry name" value="NAD-dependent protein deacetylase sirtuin-6 isoform X2"/>
    <property type="match status" value="1"/>
</dbReference>
<evidence type="ECO:0000256" key="2">
    <source>
        <dbReference type="ARBA" id="ARBA00012928"/>
    </source>
</evidence>
<feature type="binding site" evidence="8">
    <location>
        <position position="149"/>
    </location>
    <ligand>
        <name>Zn(2+)</name>
        <dbReference type="ChEBI" id="CHEBI:29105"/>
    </ligand>
</feature>
<keyword evidence="6" id="KW-0520">NAD</keyword>
<evidence type="ECO:0000256" key="3">
    <source>
        <dbReference type="ARBA" id="ARBA00022679"/>
    </source>
</evidence>
<dbReference type="GO" id="GO:0046872">
    <property type="term" value="F:metal ion binding"/>
    <property type="evidence" value="ECO:0007669"/>
    <property type="project" value="UniProtKB-KW"/>
</dbReference>
<dbReference type="InterPro" id="IPR050134">
    <property type="entry name" value="NAD-dep_sirtuin_deacylases"/>
</dbReference>
<dbReference type="EC" id="2.3.1.286" evidence="2"/>
<feature type="binding site" evidence="8">
    <location>
        <position position="179"/>
    </location>
    <ligand>
        <name>Zn(2+)</name>
        <dbReference type="ChEBI" id="CHEBI:29105"/>
    </ligand>
</feature>
<keyword evidence="5 8" id="KW-0862">Zinc</keyword>
<dbReference type="EMBL" id="LCTW02000074">
    <property type="protein sequence ID" value="KXX79907.1"/>
    <property type="molecule type" value="Genomic_DNA"/>
</dbReference>
<dbReference type="GO" id="GO:0005634">
    <property type="term" value="C:nucleus"/>
    <property type="evidence" value="ECO:0007669"/>
    <property type="project" value="TreeGrafter"/>
</dbReference>
<dbReference type="InterPro" id="IPR029035">
    <property type="entry name" value="DHS-like_NAD/FAD-binding_dom"/>
</dbReference>
<accession>A0A175W8D2</accession>
<name>A0A175W8D2_9PEZI</name>
<dbReference type="AlphaFoldDB" id="A0A175W8D2"/>
<evidence type="ECO:0000256" key="4">
    <source>
        <dbReference type="ARBA" id="ARBA00022723"/>
    </source>
</evidence>
<dbReference type="GO" id="GO:0070403">
    <property type="term" value="F:NAD+ binding"/>
    <property type="evidence" value="ECO:0007669"/>
    <property type="project" value="InterPro"/>
</dbReference>
<dbReference type="GO" id="GO:0000122">
    <property type="term" value="P:negative regulation of transcription by RNA polymerase II"/>
    <property type="evidence" value="ECO:0007669"/>
    <property type="project" value="TreeGrafter"/>
</dbReference>
<keyword evidence="3" id="KW-0808">Transferase</keyword>
<dbReference type="Gene3D" id="2.20.28.200">
    <property type="match status" value="1"/>
</dbReference>
<dbReference type="STRING" id="100816.A0A175W8D2"/>
<dbReference type="VEuPathDB" id="FungiDB:MMYC01_203751"/>
<evidence type="ECO:0000313" key="11">
    <source>
        <dbReference type="Proteomes" id="UP000078237"/>
    </source>
</evidence>
<evidence type="ECO:0000256" key="5">
    <source>
        <dbReference type="ARBA" id="ARBA00022833"/>
    </source>
</evidence>
<evidence type="ECO:0000256" key="8">
    <source>
        <dbReference type="PROSITE-ProRule" id="PRU00236"/>
    </source>
</evidence>
<dbReference type="GO" id="GO:0003714">
    <property type="term" value="F:transcription corepressor activity"/>
    <property type="evidence" value="ECO:0007669"/>
    <property type="project" value="TreeGrafter"/>
</dbReference>
<dbReference type="OrthoDB" id="424302at2759"/>
<dbReference type="InterPro" id="IPR026590">
    <property type="entry name" value="Ssirtuin_cat_dom"/>
</dbReference>
<reference evidence="10 11" key="1">
    <citation type="journal article" date="2016" name="Genome Announc.">
        <title>Genome Sequence of Madurella mycetomatis mm55, Isolated from a Human Mycetoma Case in Sudan.</title>
        <authorList>
            <person name="Smit S."/>
            <person name="Derks M.F."/>
            <person name="Bervoets S."/>
            <person name="Fahal A."/>
            <person name="van Leeuwen W."/>
            <person name="van Belkum A."/>
            <person name="van de Sande W.W."/>
        </authorList>
    </citation>
    <scope>NUCLEOTIDE SEQUENCE [LARGE SCALE GENOMIC DNA]</scope>
    <source>
        <strain evidence="11">mm55</strain>
    </source>
</reference>
<protein>
    <recommendedName>
        <fullName evidence="2">protein acetyllysine N-acetyltransferase</fullName>
        <ecNumber evidence="2">2.3.1.286</ecNumber>
    </recommendedName>
</protein>
<feature type="binding site" evidence="8">
    <location>
        <position position="176"/>
    </location>
    <ligand>
        <name>Zn(2+)</name>
        <dbReference type="ChEBI" id="CHEBI:29105"/>
    </ligand>
</feature>
<evidence type="ECO:0000256" key="7">
    <source>
        <dbReference type="ARBA" id="ARBA00038170"/>
    </source>
</evidence>
<dbReference type="SUPFAM" id="SSF52467">
    <property type="entry name" value="DHS-like NAD/FAD-binding domain"/>
    <property type="match status" value="1"/>
</dbReference>
<sequence length="291" mass="31742">MADTAPRVAEAEVSESDDVIDQKAESLADLIRRSKHFIVFTGAGVSTSAGISDFRGPQGVWTLRAQGRDRDIKSADTLQAIPTPTHMALVELQNRGVLKYLVSQNCDGLHRKSGILPVSFPETGLQGAPPQGKISELHGNSNREYCKDCGQEYIRDFRAVSTYQTSIHDHRTGRKCALCSGPLLDSIINFTESLPQEALKLAFQHAKKADLCLVLGSSLTVSPANEVPEVVGSARRRGTTLAICNLQSTPLDGLAGWRVRAKTDELMVRVMEKLGWEIPGFVFAAQTARDR</sequence>
<evidence type="ECO:0000256" key="1">
    <source>
        <dbReference type="ARBA" id="ARBA00006924"/>
    </source>
</evidence>
<dbReference type="Pfam" id="PF02146">
    <property type="entry name" value="SIR2"/>
    <property type="match status" value="1"/>
</dbReference>
<comment type="similarity">
    <text evidence="1">Belongs to the sirtuin family. Class I subfamily.</text>
</comment>
<feature type="domain" description="Deacetylase sirtuin-type" evidence="9">
    <location>
        <begin position="17"/>
        <end position="277"/>
    </location>
</feature>
<dbReference type="Gene3D" id="3.40.50.1220">
    <property type="entry name" value="TPP-binding domain"/>
    <property type="match status" value="1"/>
</dbReference>
<feature type="binding site" evidence="8">
    <location>
        <position position="146"/>
    </location>
    <ligand>
        <name>Zn(2+)</name>
        <dbReference type="ChEBI" id="CHEBI:29105"/>
    </ligand>
</feature>
<keyword evidence="11" id="KW-1185">Reference proteome</keyword>
<feature type="active site" description="Proton acceptor" evidence="8">
    <location>
        <position position="138"/>
    </location>
</feature>
<proteinExistence type="inferred from homology"/>
<gene>
    <name evidence="10" type="ORF">MMYC01_203751</name>
</gene>
<evidence type="ECO:0000313" key="10">
    <source>
        <dbReference type="EMBL" id="KXX79907.1"/>
    </source>
</evidence>
<organism evidence="10 11">
    <name type="scientific">Madurella mycetomatis</name>
    <dbReference type="NCBI Taxonomy" id="100816"/>
    <lineage>
        <taxon>Eukaryota</taxon>
        <taxon>Fungi</taxon>
        <taxon>Dikarya</taxon>
        <taxon>Ascomycota</taxon>
        <taxon>Pezizomycotina</taxon>
        <taxon>Sordariomycetes</taxon>
        <taxon>Sordariomycetidae</taxon>
        <taxon>Sordariales</taxon>
        <taxon>Sordariales incertae sedis</taxon>
        <taxon>Madurella</taxon>
    </lineage>
</organism>